<dbReference type="Pfam" id="PF04464">
    <property type="entry name" value="Glyphos_transf"/>
    <property type="match status" value="1"/>
</dbReference>
<dbReference type="Proteomes" id="UP000217676">
    <property type="component" value="Chromosome"/>
</dbReference>
<evidence type="ECO:0000313" key="9">
    <source>
        <dbReference type="Proteomes" id="UP000217676"/>
    </source>
</evidence>
<dbReference type="InterPro" id="IPR051612">
    <property type="entry name" value="Teichoic_Acid_Biosynth"/>
</dbReference>
<keyword evidence="4" id="KW-0808">Transferase</keyword>
<dbReference type="PANTHER" id="PTHR37316">
    <property type="entry name" value="TEICHOIC ACID GLYCEROL-PHOSPHATE PRIMASE"/>
    <property type="match status" value="1"/>
</dbReference>
<proteinExistence type="inferred from homology"/>
<dbReference type="InterPro" id="IPR043148">
    <property type="entry name" value="TagF_C"/>
</dbReference>
<evidence type="ECO:0000313" key="8">
    <source>
        <dbReference type="EMBL" id="BAU83198.1"/>
    </source>
</evidence>
<sequence>MISTQEAERSDAPRFSIIVPAYGVEAYLRDCLDTVLNQSFTDFEVIAVNDASPDACGEIMDEYAAADPRVVALQLQENVGLGRARNAGMARARGTYLLFLDSDDTLLPGALAAIAQRLADTGDPELLVYDYARTHWDGRITPNAKRKVLADSPEGAVGLAANPGLLELLQVAWNKAYRRDFVERWGFEYPHGYYEDTPWTYPVLVAAESIAVLPRVCVHYRQRRQGSILHSTSRKHFDVFEQYERVFTFLDAHPEFDQWRGPLFDRMITHFRVVQNSPGRLPEEARAEFQATLQSYADRYRPAGHTAPARRSASGARKAVAKLPAPLRGAARRAVRTARQVKAAPRRLKKPVRSVVLKGYYRAQRMLPVQNDTAVFAAYWNTDYSCNPAAIHEKLRELAPKVKTTWVLKPGSRNTPPPGTNVVHPGSFAFWRAMARGKYFVNNVNFPTRVVKRPGQIHVQTHHGTPLKRMGVDLTEFPIAQGDLDMKTLVRRVDRWDYSVSSNSFTTAIWDRAYPAEYRSLDYGYPRNDVLVRATAEDRRAARAKLGLAEDATVVLYAPTHRDYQGVPAPLLDLEHLAARLGKGYTVLSRAHYFNLDAPAGSAAGEARGIVDVSKHPSLEELFLAADCLLTDYSSLMFDYALLDRPMVIFANDWEVYRATRGTYFDIHVESPGHVVETETDLLDVFLSGRWSDSESTKLRTEFRRRFCEFDDGFASERVVRKVFLNEENVPPIALPPERPTPRTRG</sequence>
<organism evidence="8 9">
    <name type="scientific">Streptomyces laurentii</name>
    <dbReference type="NCBI Taxonomy" id="39478"/>
    <lineage>
        <taxon>Bacteria</taxon>
        <taxon>Bacillati</taxon>
        <taxon>Actinomycetota</taxon>
        <taxon>Actinomycetes</taxon>
        <taxon>Kitasatosporales</taxon>
        <taxon>Streptomycetaceae</taxon>
        <taxon>Streptomyces</taxon>
    </lineage>
</organism>
<evidence type="ECO:0000259" key="7">
    <source>
        <dbReference type="Pfam" id="PF00535"/>
    </source>
</evidence>
<dbReference type="Gene3D" id="3.90.550.10">
    <property type="entry name" value="Spore Coat Polysaccharide Biosynthesis Protein SpsA, Chain A"/>
    <property type="match status" value="1"/>
</dbReference>
<dbReference type="SUPFAM" id="SSF53756">
    <property type="entry name" value="UDP-Glycosyltransferase/glycogen phosphorylase"/>
    <property type="match status" value="1"/>
</dbReference>
<keyword evidence="6" id="KW-0472">Membrane</keyword>
<comment type="similarity">
    <text evidence="2">Belongs to the CDP-glycerol glycerophosphotransferase family.</text>
</comment>
<dbReference type="InterPro" id="IPR007554">
    <property type="entry name" value="Glycerophosphate_synth"/>
</dbReference>
<keyword evidence="5" id="KW-0777">Teichoic acid biosynthesis</keyword>
<dbReference type="FunFam" id="3.90.550.10:FF:000196">
    <property type="entry name" value="Glycosyl transferase"/>
    <property type="match status" value="1"/>
</dbReference>
<evidence type="ECO:0000256" key="4">
    <source>
        <dbReference type="ARBA" id="ARBA00022679"/>
    </source>
</evidence>
<dbReference type="AlphaFoldDB" id="A0A169NDJ2"/>
<comment type="subcellular location">
    <subcellularLocation>
        <location evidence="1">Cell membrane</location>
        <topology evidence="1">Peripheral membrane protein</topology>
    </subcellularLocation>
</comment>
<dbReference type="InterPro" id="IPR029044">
    <property type="entry name" value="Nucleotide-diphossugar_trans"/>
</dbReference>
<keyword evidence="3" id="KW-1003">Cell membrane</keyword>
<accession>A0A169NDJ2</accession>
<dbReference type="GO" id="GO:0019350">
    <property type="term" value="P:teichoic acid biosynthetic process"/>
    <property type="evidence" value="ECO:0007669"/>
    <property type="project" value="UniProtKB-KW"/>
</dbReference>
<evidence type="ECO:0000256" key="5">
    <source>
        <dbReference type="ARBA" id="ARBA00022944"/>
    </source>
</evidence>
<dbReference type="Pfam" id="PF00535">
    <property type="entry name" value="Glycos_transf_2"/>
    <property type="match status" value="1"/>
</dbReference>
<reference evidence="8 9" key="1">
    <citation type="journal article" date="2016" name="Genome Announc.">
        <title>Complete Genome Sequence of Thiostrepton-Producing Streptomyces laurentii ATCC 31255.</title>
        <authorList>
            <person name="Doi K."/>
            <person name="Fujino Y."/>
            <person name="Nagayoshi Y."/>
            <person name="Ohshima T."/>
            <person name="Ogata S."/>
        </authorList>
    </citation>
    <scope>NUCLEOTIDE SEQUENCE [LARGE SCALE GENOMIC DNA]</scope>
    <source>
        <strain evidence="8 9">ATCC 31255</strain>
    </source>
</reference>
<dbReference type="EMBL" id="AP017424">
    <property type="protein sequence ID" value="BAU83198.1"/>
    <property type="molecule type" value="Genomic_DNA"/>
</dbReference>
<dbReference type="GO" id="GO:0005886">
    <property type="term" value="C:plasma membrane"/>
    <property type="evidence" value="ECO:0007669"/>
    <property type="project" value="UniProtKB-SubCell"/>
</dbReference>
<dbReference type="PANTHER" id="PTHR37316:SF3">
    <property type="entry name" value="TEICHOIC ACID GLYCEROL-PHOSPHATE TRANSFERASE"/>
    <property type="match status" value="1"/>
</dbReference>
<evidence type="ECO:0000256" key="3">
    <source>
        <dbReference type="ARBA" id="ARBA00022475"/>
    </source>
</evidence>
<feature type="domain" description="Glycosyltransferase 2-like" evidence="7">
    <location>
        <begin position="16"/>
        <end position="123"/>
    </location>
</feature>
<dbReference type="GO" id="GO:0047355">
    <property type="term" value="F:CDP-glycerol glycerophosphotransferase activity"/>
    <property type="evidence" value="ECO:0007669"/>
    <property type="project" value="InterPro"/>
</dbReference>
<name>A0A169NDJ2_STRLU</name>
<dbReference type="KEGG" id="slau:SLA_2268"/>
<dbReference type="InterPro" id="IPR001173">
    <property type="entry name" value="Glyco_trans_2-like"/>
</dbReference>
<gene>
    <name evidence="8" type="ORF">SLA_2268</name>
</gene>
<dbReference type="InterPro" id="IPR043149">
    <property type="entry name" value="TagF_N"/>
</dbReference>
<protein>
    <recommendedName>
        <fullName evidence="7">Glycosyltransferase 2-like domain-containing protein</fullName>
    </recommendedName>
</protein>
<dbReference type="SUPFAM" id="SSF53448">
    <property type="entry name" value="Nucleotide-diphospho-sugar transferases"/>
    <property type="match status" value="1"/>
</dbReference>
<keyword evidence="9" id="KW-1185">Reference proteome</keyword>
<dbReference type="CDD" id="cd00761">
    <property type="entry name" value="Glyco_tranf_GTA_type"/>
    <property type="match status" value="1"/>
</dbReference>
<evidence type="ECO:0000256" key="1">
    <source>
        <dbReference type="ARBA" id="ARBA00004202"/>
    </source>
</evidence>
<evidence type="ECO:0000256" key="2">
    <source>
        <dbReference type="ARBA" id="ARBA00010488"/>
    </source>
</evidence>
<dbReference type="Gene3D" id="3.40.50.11820">
    <property type="match status" value="1"/>
</dbReference>
<dbReference type="Gene3D" id="3.40.50.12580">
    <property type="match status" value="1"/>
</dbReference>
<evidence type="ECO:0000256" key="6">
    <source>
        <dbReference type="ARBA" id="ARBA00023136"/>
    </source>
</evidence>